<dbReference type="EMBL" id="BARW01000205">
    <property type="protein sequence ID" value="GAI60973.1"/>
    <property type="molecule type" value="Genomic_DNA"/>
</dbReference>
<dbReference type="AlphaFoldDB" id="X1PYI8"/>
<reference evidence="1" key="1">
    <citation type="journal article" date="2014" name="Front. Microbiol.">
        <title>High frequency of phylogenetically diverse reductive dehalogenase-homologous genes in deep subseafloor sedimentary metagenomes.</title>
        <authorList>
            <person name="Kawai M."/>
            <person name="Futagami T."/>
            <person name="Toyoda A."/>
            <person name="Takaki Y."/>
            <person name="Nishi S."/>
            <person name="Hori S."/>
            <person name="Arai W."/>
            <person name="Tsubouchi T."/>
            <person name="Morono Y."/>
            <person name="Uchiyama I."/>
            <person name="Ito T."/>
            <person name="Fujiyama A."/>
            <person name="Inagaki F."/>
            <person name="Takami H."/>
        </authorList>
    </citation>
    <scope>NUCLEOTIDE SEQUENCE</scope>
    <source>
        <strain evidence="1">Expedition CK06-06</strain>
    </source>
</reference>
<comment type="caution">
    <text evidence="1">The sequence shown here is derived from an EMBL/GenBank/DDBJ whole genome shotgun (WGS) entry which is preliminary data.</text>
</comment>
<accession>X1PYI8</accession>
<proteinExistence type="predicted"/>
<organism evidence="1">
    <name type="scientific">marine sediment metagenome</name>
    <dbReference type="NCBI Taxonomy" id="412755"/>
    <lineage>
        <taxon>unclassified sequences</taxon>
        <taxon>metagenomes</taxon>
        <taxon>ecological metagenomes</taxon>
    </lineage>
</organism>
<dbReference type="Gene3D" id="2.130.10.10">
    <property type="entry name" value="YVTN repeat-like/Quinoprotein amine dehydrogenase"/>
    <property type="match status" value="1"/>
</dbReference>
<dbReference type="SUPFAM" id="SSF75011">
    <property type="entry name" value="3-carboxy-cis,cis-mucoante lactonizing enzyme"/>
    <property type="match status" value="1"/>
</dbReference>
<protein>
    <submittedName>
        <fullName evidence="1">Uncharacterized protein</fullName>
    </submittedName>
</protein>
<gene>
    <name evidence="1" type="ORF">S12H4_01136</name>
</gene>
<evidence type="ECO:0000313" key="1">
    <source>
        <dbReference type="EMBL" id="GAI60973.1"/>
    </source>
</evidence>
<dbReference type="InterPro" id="IPR015943">
    <property type="entry name" value="WD40/YVTN_repeat-like_dom_sf"/>
</dbReference>
<name>X1PYI8_9ZZZZ</name>
<sequence>MPTEILRPNAAGDYTNIAYQFPVESEHWDKVDEESPDDDTTYVYTPSAVQQKDAYGLQATAIPDGSTINSVMAYLRIRGLAQPFLRLAGVETEGAKVGNESPNYGGTIYAIAIDDTHIYVGGYATQTVRKYLKSDLSYIDETPSYGGTIRAIAIDDTHIYVGGYATQTVRKYLKSDLSYIDETPSYGGTIRAMVIDDTHIYVGGYTTRTVRKYLKSDLSYIDETPSYGDDIRAIAIDDTHIYVGGDTTRTVRKYLKSDLSYIDQTASYGGDIYAVAIDDTHIYAGGAATRTVRKYLKSDLSYVGQTPSYGGTISAMVIDDTYIYAGGTTYQSVCKYLKLDLSHWLTFSEVLAKPGGGAWAVADLNNLQVAIGLEVPNPPNNAYCTQDYVEVDYTPVIGQPYIKRVQAIAGMRTMGVNQVG</sequence>